<feature type="region of interest" description="Disordered" evidence="1">
    <location>
        <begin position="18"/>
        <end position="77"/>
    </location>
</feature>
<dbReference type="OrthoDB" id="10580179at2759"/>
<evidence type="ECO:0000313" key="3">
    <source>
        <dbReference type="Proteomes" id="UP000314294"/>
    </source>
</evidence>
<protein>
    <submittedName>
        <fullName evidence="2">Uncharacterized protein</fullName>
    </submittedName>
</protein>
<evidence type="ECO:0000256" key="1">
    <source>
        <dbReference type="SAM" id="MobiDB-lite"/>
    </source>
</evidence>
<reference evidence="2 3" key="1">
    <citation type="submission" date="2019-03" db="EMBL/GenBank/DDBJ databases">
        <title>First draft genome of Liparis tanakae, snailfish: a comprehensive survey of snailfish specific genes.</title>
        <authorList>
            <person name="Kim W."/>
            <person name="Song I."/>
            <person name="Jeong J.-H."/>
            <person name="Kim D."/>
            <person name="Kim S."/>
            <person name="Ryu S."/>
            <person name="Song J.Y."/>
            <person name="Lee S.K."/>
        </authorList>
    </citation>
    <scope>NUCLEOTIDE SEQUENCE [LARGE SCALE GENOMIC DNA]</scope>
    <source>
        <tissue evidence="2">Muscle</tissue>
    </source>
</reference>
<dbReference type="Proteomes" id="UP000314294">
    <property type="component" value="Unassembled WGS sequence"/>
</dbReference>
<sequence length="88" mass="9645">MRDRVRLLQMTLHWHMTGERHFRPRTGGDIGPRAGRRGTDRERTGGARRSAARTQSRGAVRGESGERGEAPVKLTGGLFPVHCGGARA</sequence>
<organism evidence="2 3">
    <name type="scientific">Liparis tanakae</name>
    <name type="common">Tanaka's snailfish</name>
    <dbReference type="NCBI Taxonomy" id="230148"/>
    <lineage>
        <taxon>Eukaryota</taxon>
        <taxon>Metazoa</taxon>
        <taxon>Chordata</taxon>
        <taxon>Craniata</taxon>
        <taxon>Vertebrata</taxon>
        <taxon>Euteleostomi</taxon>
        <taxon>Actinopterygii</taxon>
        <taxon>Neopterygii</taxon>
        <taxon>Teleostei</taxon>
        <taxon>Neoteleostei</taxon>
        <taxon>Acanthomorphata</taxon>
        <taxon>Eupercaria</taxon>
        <taxon>Perciformes</taxon>
        <taxon>Cottioidei</taxon>
        <taxon>Cottales</taxon>
        <taxon>Liparidae</taxon>
        <taxon>Liparis</taxon>
    </lineage>
</organism>
<feature type="compositionally biased region" description="Low complexity" evidence="1">
    <location>
        <begin position="47"/>
        <end position="59"/>
    </location>
</feature>
<proteinExistence type="predicted"/>
<dbReference type="AlphaFoldDB" id="A0A4Z2DYE5"/>
<keyword evidence="3" id="KW-1185">Reference proteome</keyword>
<evidence type="ECO:0000313" key="2">
    <source>
        <dbReference type="EMBL" id="TNN21516.1"/>
    </source>
</evidence>
<accession>A0A4Z2DYE5</accession>
<gene>
    <name evidence="2" type="ORF">EYF80_068372</name>
</gene>
<comment type="caution">
    <text evidence="2">The sequence shown here is derived from an EMBL/GenBank/DDBJ whole genome shotgun (WGS) entry which is preliminary data.</text>
</comment>
<name>A0A4Z2DYE5_9TELE</name>
<dbReference type="EMBL" id="SRLO01027511">
    <property type="protein sequence ID" value="TNN21516.1"/>
    <property type="molecule type" value="Genomic_DNA"/>
</dbReference>